<evidence type="ECO:0000313" key="3">
    <source>
        <dbReference type="EMBL" id="GAH49483.1"/>
    </source>
</evidence>
<dbReference type="AlphaFoldDB" id="X1HW35"/>
<sequence length="54" mass="6085">MTREAQYKVVFAGLANSGKTSILLNLKREYHGEILPTKGIERSEMKILGHNLVE</sequence>
<name>X1HW35_9ZZZZ</name>
<reference evidence="3" key="1">
    <citation type="journal article" date="2014" name="Front. Microbiol.">
        <title>High frequency of phylogenetically diverse reductive dehalogenase-homologous genes in deep subseafloor sedimentary metagenomes.</title>
        <authorList>
            <person name="Kawai M."/>
            <person name="Futagami T."/>
            <person name="Toyoda A."/>
            <person name="Takaki Y."/>
            <person name="Nishi S."/>
            <person name="Hori S."/>
            <person name="Arai W."/>
            <person name="Tsubouchi T."/>
            <person name="Morono Y."/>
            <person name="Uchiyama I."/>
            <person name="Ito T."/>
            <person name="Fujiyama A."/>
            <person name="Inagaki F."/>
            <person name="Takami H."/>
        </authorList>
    </citation>
    <scope>NUCLEOTIDE SEQUENCE</scope>
    <source>
        <strain evidence="3">Expedition CK06-06</strain>
    </source>
</reference>
<protein>
    <submittedName>
        <fullName evidence="3">Uncharacterized protein</fullName>
    </submittedName>
</protein>
<keyword evidence="1" id="KW-0547">Nucleotide-binding</keyword>
<dbReference type="GO" id="GO:0003924">
    <property type="term" value="F:GTPase activity"/>
    <property type="evidence" value="ECO:0007669"/>
    <property type="project" value="InterPro"/>
</dbReference>
<dbReference type="EMBL" id="BARU01020478">
    <property type="protein sequence ID" value="GAH49483.1"/>
    <property type="molecule type" value="Genomic_DNA"/>
</dbReference>
<comment type="caution">
    <text evidence="3">The sequence shown here is derived from an EMBL/GenBank/DDBJ whole genome shotgun (WGS) entry which is preliminary data.</text>
</comment>
<dbReference type="SUPFAM" id="SSF52540">
    <property type="entry name" value="P-loop containing nucleoside triphosphate hydrolases"/>
    <property type="match status" value="1"/>
</dbReference>
<keyword evidence="2" id="KW-0342">GTP-binding</keyword>
<feature type="non-terminal residue" evidence="3">
    <location>
        <position position="54"/>
    </location>
</feature>
<dbReference type="Gene3D" id="3.40.50.300">
    <property type="entry name" value="P-loop containing nucleotide triphosphate hydrolases"/>
    <property type="match status" value="1"/>
</dbReference>
<accession>X1HW35</accession>
<dbReference type="Pfam" id="PF00025">
    <property type="entry name" value="Arf"/>
    <property type="match status" value="1"/>
</dbReference>
<proteinExistence type="predicted"/>
<gene>
    <name evidence="3" type="ORF">S03H2_33624</name>
</gene>
<dbReference type="InterPro" id="IPR006689">
    <property type="entry name" value="Small_GTPase_ARF/SAR"/>
</dbReference>
<dbReference type="GO" id="GO:0005525">
    <property type="term" value="F:GTP binding"/>
    <property type="evidence" value="ECO:0007669"/>
    <property type="project" value="UniProtKB-KW"/>
</dbReference>
<dbReference type="InterPro" id="IPR027417">
    <property type="entry name" value="P-loop_NTPase"/>
</dbReference>
<evidence type="ECO:0000256" key="2">
    <source>
        <dbReference type="ARBA" id="ARBA00023134"/>
    </source>
</evidence>
<organism evidence="3">
    <name type="scientific">marine sediment metagenome</name>
    <dbReference type="NCBI Taxonomy" id="412755"/>
    <lineage>
        <taxon>unclassified sequences</taxon>
        <taxon>metagenomes</taxon>
        <taxon>ecological metagenomes</taxon>
    </lineage>
</organism>
<evidence type="ECO:0000256" key="1">
    <source>
        <dbReference type="ARBA" id="ARBA00022741"/>
    </source>
</evidence>